<organism evidence="1 2">
    <name type="scientific">Brockia lithotrophica</name>
    <dbReference type="NCBI Taxonomy" id="933949"/>
    <lineage>
        <taxon>Bacteria</taxon>
        <taxon>Bacillati</taxon>
        <taxon>Bacillota</taxon>
        <taxon>Bacilli</taxon>
        <taxon>Bacillales</taxon>
        <taxon>Bacillales Family X. Incertae Sedis</taxon>
        <taxon>Brockia</taxon>
    </lineage>
</organism>
<evidence type="ECO:0000313" key="1">
    <source>
        <dbReference type="EMBL" id="PTQ52162.1"/>
    </source>
</evidence>
<dbReference type="PANTHER" id="PTHR30087">
    <property type="entry name" value="INNER MEMBRANE PROTEIN"/>
    <property type="match status" value="1"/>
</dbReference>
<evidence type="ECO:0000313" key="2">
    <source>
        <dbReference type="Proteomes" id="UP000244016"/>
    </source>
</evidence>
<dbReference type="Pfam" id="PF04463">
    <property type="entry name" value="2-thiour_desulf"/>
    <property type="match status" value="1"/>
</dbReference>
<dbReference type="InterPro" id="IPR007553">
    <property type="entry name" value="2-thiour_desulf"/>
</dbReference>
<name>A0A2T5G7K6_9BACL</name>
<dbReference type="AlphaFoldDB" id="A0A2T5G7K6"/>
<proteinExistence type="predicted"/>
<gene>
    <name evidence="1" type="ORF">BLITH_1129</name>
</gene>
<dbReference type="Proteomes" id="UP000244016">
    <property type="component" value="Unassembled WGS sequence"/>
</dbReference>
<protein>
    <submittedName>
        <fullName evidence="1">Purine nucleoside phosphorylase</fullName>
    </submittedName>
</protein>
<comment type="caution">
    <text evidence="1">The sequence shown here is derived from an EMBL/GenBank/DDBJ whole genome shotgun (WGS) entry which is preliminary data.</text>
</comment>
<reference evidence="1 2" key="1">
    <citation type="submission" date="2017-08" db="EMBL/GenBank/DDBJ databases">
        <title>Burning lignite coal seam in the remote Altai Mountains harbors a hydrogen-driven thermophilic microbial community.</title>
        <authorList>
            <person name="Kadnikov V.V."/>
            <person name="Mardanov A.V."/>
            <person name="Ivasenko D."/>
            <person name="Beletsky A.V."/>
            <person name="Karnachuk O.V."/>
            <person name="Ravin N.V."/>
        </authorList>
    </citation>
    <scope>NUCLEOTIDE SEQUENCE [LARGE SCALE GENOMIC DNA]</scope>
    <source>
        <strain evidence="1">AL31</strain>
    </source>
</reference>
<accession>A0A2T5G7K6</accession>
<dbReference type="PANTHER" id="PTHR30087:SF1">
    <property type="entry name" value="HYPOTHETICAL CYTOSOLIC PROTEIN"/>
    <property type="match status" value="1"/>
</dbReference>
<sequence length="180" mass="19347">MDRNSFEGDFSVERSSPGRCAPFERYAVSACLLGVRCRYDGGTNLREPLLDLVRQGKAIPVCPEQLGGLPTPRIPAEIEGGDARAVWEGRAAVRNAAGEDVTSSFLRGAEETLRLARMFGARAAILKERSPSCGVREVYDGTFQRRLISGMGVAAYYLAQNGLEVLSDEEFPAGASSEGG</sequence>
<dbReference type="EMBL" id="PEBW01000003">
    <property type="protein sequence ID" value="PTQ52162.1"/>
    <property type="molecule type" value="Genomic_DNA"/>
</dbReference>